<dbReference type="PANTHER" id="PTHR43667:SF2">
    <property type="entry name" value="FATTY ACID C-METHYL TRANSFERASE"/>
    <property type="match status" value="1"/>
</dbReference>
<dbReference type="Proteomes" id="UP000176581">
    <property type="component" value="Unassembled WGS sequence"/>
</dbReference>
<dbReference type="Gene3D" id="3.40.50.150">
    <property type="entry name" value="Vaccinia Virus protein VP39"/>
    <property type="match status" value="1"/>
</dbReference>
<dbReference type="CDD" id="cd02440">
    <property type="entry name" value="AdoMet_MTases"/>
    <property type="match status" value="1"/>
</dbReference>
<evidence type="ECO:0000313" key="2">
    <source>
        <dbReference type="EMBL" id="OGN15101.1"/>
    </source>
</evidence>
<feature type="domain" description="Methyltransferase type 12" evidence="1">
    <location>
        <begin position="40"/>
        <end position="114"/>
    </location>
</feature>
<reference evidence="2 3" key="1">
    <citation type="journal article" date="2016" name="Nat. Commun.">
        <title>Thousands of microbial genomes shed light on interconnected biogeochemical processes in an aquifer system.</title>
        <authorList>
            <person name="Anantharaman K."/>
            <person name="Brown C.T."/>
            <person name="Hug L.A."/>
            <person name="Sharon I."/>
            <person name="Castelle C.J."/>
            <person name="Probst A.J."/>
            <person name="Thomas B.C."/>
            <person name="Singh A."/>
            <person name="Wilkins M.J."/>
            <person name="Karaoz U."/>
            <person name="Brodie E.L."/>
            <person name="Williams K.H."/>
            <person name="Hubbard S.S."/>
            <person name="Banfield J.F."/>
        </authorList>
    </citation>
    <scope>NUCLEOTIDE SEQUENCE [LARGE SCALE GENOMIC DNA]</scope>
</reference>
<dbReference type="Pfam" id="PF08242">
    <property type="entry name" value="Methyltransf_12"/>
    <property type="match status" value="1"/>
</dbReference>
<evidence type="ECO:0000313" key="3">
    <source>
        <dbReference type="Proteomes" id="UP000176581"/>
    </source>
</evidence>
<name>A0A1F8FQ49_9BACT</name>
<protein>
    <recommendedName>
        <fullName evidence="1">Methyltransferase type 12 domain-containing protein</fullName>
    </recommendedName>
</protein>
<organism evidence="2 3">
    <name type="scientific">Candidatus Yanofskybacteria bacterium RIFCSPHIGHO2_02_FULL_43_22</name>
    <dbReference type="NCBI Taxonomy" id="1802681"/>
    <lineage>
        <taxon>Bacteria</taxon>
        <taxon>Candidatus Yanofskyibacteriota</taxon>
    </lineage>
</organism>
<evidence type="ECO:0000259" key="1">
    <source>
        <dbReference type="Pfam" id="PF08242"/>
    </source>
</evidence>
<comment type="caution">
    <text evidence="2">The sequence shown here is derived from an EMBL/GenBank/DDBJ whole genome shotgun (WGS) entry which is preliminary data.</text>
</comment>
<dbReference type="PANTHER" id="PTHR43667">
    <property type="entry name" value="CYCLOPROPANE-FATTY-ACYL-PHOSPHOLIPID SYNTHASE"/>
    <property type="match status" value="1"/>
</dbReference>
<accession>A0A1F8FQ49</accession>
<dbReference type="AlphaFoldDB" id="A0A1F8FQ49"/>
<sequence length="118" mass="13411">MDYQKEYLEKNPNMHLEHASLKRDQLLSVLADFPKGQRILEIGCGAGAGTLELVKKLEPKYIEGIDISEQMISKARELDNKNLVNWRTVGVFDYNVSEPFDLIVCADILEHLTDDTGF</sequence>
<dbReference type="EMBL" id="MGJV01000016">
    <property type="protein sequence ID" value="OGN15101.1"/>
    <property type="molecule type" value="Genomic_DNA"/>
</dbReference>
<dbReference type="InterPro" id="IPR050723">
    <property type="entry name" value="CFA/CMAS"/>
</dbReference>
<dbReference type="SUPFAM" id="SSF53335">
    <property type="entry name" value="S-adenosyl-L-methionine-dependent methyltransferases"/>
    <property type="match status" value="1"/>
</dbReference>
<proteinExistence type="predicted"/>
<dbReference type="InterPro" id="IPR029063">
    <property type="entry name" value="SAM-dependent_MTases_sf"/>
</dbReference>
<gene>
    <name evidence="2" type="ORF">A3J47_00510</name>
</gene>
<dbReference type="InterPro" id="IPR013217">
    <property type="entry name" value="Methyltransf_12"/>
</dbReference>